<gene>
    <name evidence="2" type="ORF">MUN79_04770</name>
</gene>
<dbReference type="Proteomes" id="UP000831796">
    <property type="component" value="Chromosome"/>
</dbReference>
<dbReference type="EMBL" id="CP095046">
    <property type="protein sequence ID" value="UOQ73285.1"/>
    <property type="molecule type" value="Genomic_DNA"/>
</dbReference>
<keyword evidence="3" id="KW-1185">Reference proteome</keyword>
<evidence type="ECO:0008006" key="4">
    <source>
        <dbReference type="Google" id="ProtNLM"/>
    </source>
</evidence>
<proteinExistence type="predicted"/>
<accession>A0A8T9Q816</accession>
<dbReference type="InterPro" id="IPR029058">
    <property type="entry name" value="AB_hydrolase_fold"/>
</dbReference>
<dbReference type="KEGG" id="hcu:MUN79_04770"/>
<organism evidence="2 3">
    <name type="scientific">Hymenobacter cellulosilyticus</name>
    <dbReference type="NCBI Taxonomy" id="2932248"/>
    <lineage>
        <taxon>Bacteria</taxon>
        <taxon>Pseudomonadati</taxon>
        <taxon>Bacteroidota</taxon>
        <taxon>Cytophagia</taxon>
        <taxon>Cytophagales</taxon>
        <taxon>Hymenobacteraceae</taxon>
        <taxon>Hymenobacter</taxon>
    </lineage>
</organism>
<dbReference type="AlphaFoldDB" id="A0A8T9Q816"/>
<reference evidence="2" key="1">
    <citation type="submission" date="2022-04" db="EMBL/GenBank/DDBJ databases">
        <title>Hymenobacter sp. isolated from the air.</title>
        <authorList>
            <person name="Won M."/>
            <person name="Lee C.-M."/>
            <person name="Woen H.-Y."/>
            <person name="Kwon S.-W."/>
        </authorList>
    </citation>
    <scope>NUCLEOTIDE SEQUENCE</scope>
    <source>
        <strain evidence="2">5116S-3</strain>
    </source>
</reference>
<keyword evidence="1" id="KW-0732">Signal</keyword>
<protein>
    <recommendedName>
        <fullName evidence="4">Alpha/beta hydrolase</fullName>
    </recommendedName>
</protein>
<feature type="signal peptide" evidence="1">
    <location>
        <begin position="1"/>
        <end position="30"/>
    </location>
</feature>
<evidence type="ECO:0000313" key="2">
    <source>
        <dbReference type="EMBL" id="UOQ73285.1"/>
    </source>
</evidence>
<evidence type="ECO:0000256" key="1">
    <source>
        <dbReference type="SAM" id="SignalP"/>
    </source>
</evidence>
<feature type="chain" id="PRO_5035856648" description="Alpha/beta hydrolase" evidence="1">
    <location>
        <begin position="31"/>
        <end position="89"/>
    </location>
</feature>
<sequence>MVSVCSHSRWFAWLLGLILLLCSTAQPAAAQKKAALANGTPAITTTDGVKLYTKVAGKGVPCVFVHGAPGRAATASKRWQAKPWSKASR</sequence>
<dbReference type="RefSeq" id="WP_244676639.1">
    <property type="nucleotide sequence ID" value="NZ_CP095046.1"/>
</dbReference>
<name>A0A8T9Q816_9BACT</name>
<dbReference type="SUPFAM" id="SSF53474">
    <property type="entry name" value="alpha/beta-Hydrolases"/>
    <property type="match status" value="1"/>
</dbReference>
<evidence type="ECO:0000313" key="3">
    <source>
        <dbReference type="Proteomes" id="UP000831796"/>
    </source>
</evidence>
<dbReference type="Gene3D" id="3.40.50.1820">
    <property type="entry name" value="alpha/beta hydrolase"/>
    <property type="match status" value="1"/>
</dbReference>